<keyword evidence="1 2" id="KW-0732">Signal</keyword>
<organism evidence="3 4">
    <name type="scientific">Pseudocitrobacter vendiensis</name>
    <dbReference type="NCBI Taxonomy" id="2488306"/>
    <lineage>
        <taxon>Bacteria</taxon>
        <taxon>Pseudomonadati</taxon>
        <taxon>Pseudomonadota</taxon>
        <taxon>Gammaproteobacteria</taxon>
        <taxon>Enterobacterales</taxon>
        <taxon>Enterobacteriaceae</taxon>
        <taxon>Pseudocitrobacter</taxon>
    </lineage>
</organism>
<dbReference type="Gene3D" id="2.40.160.40">
    <property type="entry name" value="monomeric porin ompg"/>
    <property type="match status" value="1"/>
</dbReference>
<dbReference type="Proteomes" id="UP001152651">
    <property type="component" value="Unassembled WGS sequence"/>
</dbReference>
<dbReference type="InterPro" id="IPR009331">
    <property type="entry name" value="Oligogalacturonate-sp_porin"/>
</dbReference>
<proteinExistence type="predicted"/>
<comment type="caution">
    <text evidence="3">The sequence shown here is derived from an EMBL/GenBank/DDBJ whole genome shotgun (WGS) entry which is preliminary data.</text>
</comment>
<dbReference type="PANTHER" id="PTHR38105:SF5">
    <property type="entry name" value="OUTER MEMBRANE PROTEIN"/>
    <property type="match status" value="1"/>
</dbReference>
<keyword evidence="4" id="KW-1185">Reference proteome</keyword>
<accession>A0ABM9F423</accession>
<evidence type="ECO:0000256" key="2">
    <source>
        <dbReference type="SAM" id="SignalP"/>
    </source>
</evidence>
<gene>
    <name evidence="3" type="ORF">FBBNIHIM_01530</name>
</gene>
<protein>
    <submittedName>
        <fullName evidence="3">Porin</fullName>
    </submittedName>
</protein>
<name>A0ABM9F423_9ENTR</name>
<evidence type="ECO:0000313" key="3">
    <source>
        <dbReference type="EMBL" id="CAH6635494.1"/>
    </source>
</evidence>
<dbReference type="RefSeq" id="WP_253896715.1">
    <property type="nucleotide sequence ID" value="NZ_CALSBS010000001.1"/>
</dbReference>
<dbReference type="InterPro" id="IPR053713">
    <property type="entry name" value="Bact_OM_Channel_sf"/>
</dbReference>
<dbReference type="EMBL" id="CALSBS010000001">
    <property type="protein sequence ID" value="CAH6635494.1"/>
    <property type="molecule type" value="Genomic_DNA"/>
</dbReference>
<feature type="signal peptide" evidence="2">
    <location>
        <begin position="1"/>
        <end position="19"/>
    </location>
</feature>
<evidence type="ECO:0000313" key="4">
    <source>
        <dbReference type="Proteomes" id="UP001152651"/>
    </source>
</evidence>
<reference evidence="3" key="1">
    <citation type="submission" date="2022-05" db="EMBL/GenBank/DDBJ databases">
        <authorList>
            <person name="Blom J."/>
        </authorList>
    </citation>
    <scope>NUCLEOTIDE SEQUENCE</scope>
    <source>
        <strain evidence="3">Type strain: CPO20170097</strain>
    </source>
</reference>
<dbReference type="PANTHER" id="PTHR38105">
    <property type="entry name" value="OUTER MEMBRANE PROTEIN-RELATED-RELATED"/>
    <property type="match status" value="1"/>
</dbReference>
<dbReference type="SUPFAM" id="SSF56935">
    <property type="entry name" value="Porins"/>
    <property type="match status" value="1"/>
</dbReference>
<sequence length="226" mass="25963">MKKIVTFIALALVSASASAVTIDLRHEYTDDSQVQKDRLLISHRFANGFGISIEGKVKSGGDDQDKAFNDVVDNGDEYVVSYQFNAAPGLTVQPGFALETSSSKAIYKPYIRGQYTFENGIYIAGRYRYEYTRDTSADKDDEHINRGDLWLGYKIKQWAFEGNYLYKKSEDYDRFNNGKDDYELNLKVAYSIDKNWKPYVELGNVSVRSTTDERQTRYRVGLQYTF</sequence>
<evidence type="ECO:0000256" key="1">
    <source>
        <dbReference type="ARBA" id="ARBA00022729"/>
    </source>
</evidence>
<dbReference type="Pfam" id="PF06178">
    <property type="entry name" value="KdgM"/>
    <property type="match status" value="1"/>
</dbReference>
<feature type="chain" id="PRO_5045980583" evidence="2">
    <location>
        <begin position="20"/>
        <end position="226"/>
    </location>
</feature>